<accession>A0A3S0ZUQ7</accession>
<sequence length="112" mass="13162">MPKCHYNNCSSLNIVRWRKSTSKKTFPYQKGFRYWNIPFDRVDSRWDDNSKIIVIDGNLATGKTELGKKIAKEFDLLYVPDVTDKDMYTLQPELGVTLYEFDEQLPLKTPHV</sequence>
<name>A0A3S0ZUQ7_ELYCH</name>
<evidence type="ECO:0008006" key="3">
    <source>
        <dbReference type="Google" id="ProtNLM"/>
    </source>
</evidence>
<dbReference type="Gene3D" id="3.40.50.300">
    <property type="entry name" value="P-loop containing nucleotide triphosphate hydrolases"/>
    <property type="match status" value="1"/>
</dbReference>
<dbReference type="AlphaFoldDB" id="A0A3S0ZUQ7"/>
<reference evidence="1 2" key="1">
    <citation type="submission" date="2019-01" db="EMBL/GenBank/DDBJ databases">
        <title>A draft genome assembly of the solar-powered sea slug Elysia chlorotica.</title>
        <authorList>
            <person name="Cai H."/>
            <person name="Li Q."/>
            <person name="Fang X."/>
            <person name="Li J."/>
            <person name="Curtis N.E."/>
            <person name="Altenburger A."/>
            <person name="Shibata T."/>
            <person name="Feng M."/>
            <person name="Maeda T."/>
            <person name="Schwartz J.A."/>
            <person name="Shigenobu S."/>
            <person name="Lundholm N."/>
            <person name="Nishiyama T."/>
            <person name="Yang H."/>
            <person name="Hasebe M."/>
            <person name="Li S."/>
            <person name="Pierce S.K."/>
            <person name="Wang J."/>
        </authorList>
    </citation>
    <scope>NUCLEOTIDE SEQUENCE [LARGE SCALE GENOMIC DNA]</scope>
    <source>
        <strain evidence="1">EC2010</strain>
        <tissue evidence="1">Whole organism of an adult</tissue>
    </source>
</reference>
<organism evidence="1 2">
    <name type="scientific">Elysia chlorotica</name>
    <name type="common">Eastern emerald elysia</name>
    <name type="synonym">Sea slug</name>
    <dbReference type="NCBI Taxonomy" id="188477"/>
    <lineage>
        <taxon>Eukaryota</taxon>
        <taxon>Metazoa</taxon>
        <taxon>Spiralia</taxon>
        <taxon>Lophotrochozoa</taxon>
        <taxon>Mollusca</taxon>
        <taxon>Gastropoda</taxon>
        <taxon>Heterobranchia</taxon>
        <taxon>Euthyneura</taxon>
        <taxon>Panpulmonata</taxon>
        <taxon>Sacoglossa</taxon>
        <taxon>Placobranchoidea</taxon>
        <taxon>Plakobranchidae</taxon>
        <taxon>Elysia</taxon>
    </lineage>
</organism>
<dbReference type="EMBL" id="RQTK01000142">
    <property type="protein sequence ID" value="RUS86311.1"/>
    <property type="molecule type" value="Genomic_DNA"/>
</dbReference>
<evidence type="ECO:0000313" key="1">
    <source>
        <dbReference type="EMBL" id="RUS86311.1"/>
    </source>
</evidence>
<dbReference type="STRING" id="188477.A0A3S0ZUQ7"/>
<keyword evidence="2" id="KW-1185">Reference proteome</keyword>
<gene>
    <name evidence="1" type="ORF">EGW08_005896</name>
</gene>
<dbReference type="SUPFAM" id="SSF52540">
    <property type="entry name" value="P-loop containing nucleoside triphosphate hydrolases"/>
    <property type="match status" value="1"/>
</dbReference>
<proteinExistence type="predicted"/>
<protein>
    <recommendedName>
        <fullName evidence="3">Deoxynucleoside kinase domain-containing protein</fullName>
    </recommendedName>
</protein>
<evidence type="ECO:0000313" key="2">
    <source>
        <dbReference type="Proteomes" id="UP000271974"/>
    </source>
</evidence>
<dbReference type="OrthoDB" id="17400at2759"/>
<dbReference type="InterPro" id="IPR027417">
    <property type="entry name" value="P-loop_NTPase"/>
</dbReference>
<dbReference type="Proteomes" id="UP000271974">
    <property type="component" value="Unassembled WGS sequence"/>
</dbReference>
<comment type="caution">
    <text evidence="1">The sequence shown here is derived from an EMBL/GenBank/DDBJ whole genome shotgun (WGS) entry which is preliminary data.</text>
</comment>